<protein>
    <recommendedName>
        <fullName evidence="3">SH3b domain-containing protein</fullName>
    </recommendedName>
</protein>
<dbReference type="PROSITE" id="PS51781">
    <property type="entry name" value="SH3B"/>
    <property type="match status" value="1"/>
</dbReference>
<accession>A0A3A1QPV9</accession>
<feature type="compositionally biased region" description="Polar residues" evidence="1">
    <location>
        <begin position="204"/>
        <end position="216"/>
    </location>
</feature>
<organism evidence="4 5">
    <name type="scientific">Bacillus salacetis</name>
    <dbReference type="NCBI Taxonomy" id="2315464"/>
    <lineage>
        <taxon>Bacteria</taxon>
        <taxon>Bacillati</taxon>
        <taxon>Bacillota</taxon>
        <taxon>Bacilli</taxon>
        <taxon>Bacillales</taxon>
        <taxon>Bacillaceae</taxon>
        <taxon>Bacillus</taxon>
    </lineage>
</organism>
<dbReference type="SMART" id="SM00728">
    <property type="entry name" value="ChW"/>
    <property type="match status" value="12"/>
</dbReference>
<dbReference type="SMART" id="SM00047">
    <property type="entry name" value="LYZ2"/>
    <property type="match status" value="1"/>
</dbReference>
<dbReference type="SMART" id="SM00287">
    <property type="entry name" value="SH3b"/>
    <property type="match status" value="2"/>
</dbReference>
<keyword evidence="2" id="KW-0732">Signal</keyword>
<dbReference type="Gene3D" id="1.10.530.10">
    <property type="match status" value="1"/>
</dbReference>
<dbReference type="InterPro" id="IPR002901">
    <property type="entry name" value="MGlyc_endo_b_GlcNAc-like_dom"/>
</dbReference>
<feature type="signal peptide" evidence="2">
    <location>
        <begin position="1"/>
        <end position="30"/>
    </location>
</feature>
<evidence type="ECO:0000259" key="3">
    <source>
        <dbReference type="PROSITE" id="PS51781"/>
    </source>
</evidence>
<dbReference type="GO" id="GO:0004040">
    <property type="term" value="F:amidase activity"/>
    <property type="evidence" value="ECO:0007669"/>
    <property type="project" value="InterPro"/>
</dbReference>
<dbReference type="AlphaFoldDB" id="A0A3A1QPV9"/>
<dbReference type="EMBL" id="QXIR01000036">
    <property type="protein sequence ID" value="RIW29109.1"/>
    <property type="molecule type" value="Genomic_DNA"/>
</dbReference>
<gene>
    <name evidence="4" type="ORF">D3H55_19855</name>
</gene>
<dbReference type="Pfam" id="PF07538">
    <property type="entry name" value="ChW"/>
    <property type="match status" value="12"/>
</dbReference>
<dbReference type="RefSeq" id="WP_119549048.1">
    <property type="nucleotide sequence ID" value="NZ_QXIR01000036.1"/>
</dbReference>
<dbReference type="Proteomes" id="UP000265801">
    <property type="component" value="Unassembled WGS sequence"/>
</dbReference>
<dbReference type="OrthoDB" id="9816557at2"/>
<feature type="chain" id="PRO_5017286977" description="SH3b domain-containing protein" evidence="2">
    <location>
        <begin position="31"/>
        <end position="1210"/>
    </location>
</feature>
<proteinExistence type="predicted"/>
<evidence type="ECO:0000313" key="4">
    <source>
        <dbReference type="EMBL" id="RIW29109.1"/>
    </source>
</evidence>
<comment type="caution">
    <text evidence="4">The sequence shown here is derived from an EMBL/GenBank/DDBJ whole genome shotgun (WGS) entry which is preliminary data.</text>
</comment>
<evidence type="ECO:0000256" key="1">
    <source>
        <dbReference type="SAM" id="MobiDB-lite"/>
    </source>
</evidence>
<evidence type="ECO:0000256" key="2">
    <source>
        <dbReference type="SAM" id="SignalP"/>
    </source>
</evidence>
<evidence type="ECO:0000313" key="5">
    <source>
        <dbReference type="Proteomes" id="UP000265801"/>
    </source>
</evidence>
<feature type="region of interest" description="Disordered" evidence="1">
    <location>
        <begin position="200"/>
        <end position="219"/>
    </location>
</feature>
<dbReference type="Pfam" id="PF01832">
    <property type="entry name" value="Glucosaminidase"/>
    <property type="match status" value="1"/>
</dbReference>
<dbReference type="InterPro" id="IPR003646">
    <property type="entry name" value="SH3-like_bac-type"/>
</dbReference>
<feature type="domain" description="SH3b" evidence="3">
    <location>
        <begin position="879"/>
        <end position="952"/>
    </location>
</feature>
<dbReference type="Gene3D" id="2.30.30.40">
    <property type="entry name" value="SH3 Domains"/>
    <property type="match status" value="1"/>
</dbReference>
<keyword evidence="5" id="KW-1185">Reference proteome</keyword>
<reference evidence="4 5" key="1">
    <citation type="submission" date="2018-09" db="EMBL/GenBank/DDBJ databases">
        <title>Bacillus saliacetes sp. nov., isolated from Thai shrimp paste (Ka-pi).</title>
        <authorList>
            <person name="Daroonpunt R."/>
            <person name="Tanasupawat S."/>
            <person name="Yiamsombut S."/>
        </authorList>
    </citation>
    <scope>NUCLEOTIDE SEQUENCE [LARGE SCALE GENOMIC DNA]</scope>
    <source>
        <strain evidence="4 5">SKP7-4</strain>
    </source>
</reference>
<dbReference type="InterPro" id="IPR006637">
    <property type="entry name" value="ChW"/>
</dbReference>
<sequence>MKIARKVFLLFVTALVMSIPFLTNVSISYAQEDLNTDVPDKGSPYYLIHYNGEEQEVAINEEVKLSLTGWLDEGKSTVSAVISYSSNQAKDITLEVSKELKVLEVIDEKFFYRIIVSETSSVENVTPLELEEHLTVIEKNENGTSLEEKITVDEYGTMITPKESVYFSTDKDNQKVEITAEEYNTLNAPVEKTNEETVVVNPTSTDQKPLSLQSSEVETEKSTIKSAALPSVEYSTHVQTYGWMPAVSNGEMSGTAGEAKRLEGIKISLKNAPNSGISYSTHVQSYGWLNNVKDGALSGTEGERKRLEAIRINLTGEMAKQYDIYYRVHAETYGWLDWAKNGQSAGTEALAKRLEGIEIVLVKKGGNTPGPTQRPLVIDPSVNYSTHVQGEGWVTSVSDGDISGAADEASRLEAIKISLKNTPYSGDIIYKAHVQKYGWLDNVKNGVLSGTLGEAKRLEAIQINLTGEMAQHYDVYYRVHAESYGWLGWTKNGQSAGTLGLAERLVGIQIKLVEKGGDAPGSTNRPLVIKPVVSYSSHVQGKGWLTSVSNGGTSGTLGEARRLEAFKVELKNTPYSGDITYKTHVQSYGWLDSVMNGAISGTDGEGKRIEAIQINLTGEMAAKYDIYYRTHSETYGWLGWAANGQSAGTEGLAKRVEAIQVVLVEKGGDAPGSRSQSLVTGPTVNYMTLVQGKGWLTSVSDGEMSGTLGEARRLEAIKISLENEPFSGSVSYTTHVQSYGWLDTVTNGALSGTDVEGKRIEAIQINLTGDMAEKYDIYYRVHAETYGWLGWAKNGQSAGTESLAKRLEAIEIVLVKKGGTAPGSTTNPFIRPKVIQTNSNYNITLNDALYMQMKSSAPAQTDKYRMDPAYVLGSGLQMFDGGSIVGTSVNLRTSPDLKTTGNIAANVGQGTAFLILDKNVTGDTFGGSTKWYKIEYDGKELYVHSTLASVNSRVGRVTADQLVIYSNKTVSSHVFGTVKKGTLLTVREEADGWNSVDIGNWRNAKAIDIQEYLNPVNFVNDEKRRLQFMNLTKQSDVSIETLNLFLSGKGILVNQGKAFIDAGKKYGINEVYLISHTLLETGHGTSTLAKGVKYNDKIVYNMYGIGAYDDCALICGAKRAYEEGWFTPYDAIVGGAAYISDNYLYGNNSSKIVQNTLYEMRWNPEYMATKGAAGHQYATDIGWAYKQVEIMYQVYQLEQYLIYLEIPVYK</sequence>
<name>A0A3A1QPV9_9BACI</name>